<dbReference type="Pfam" id="PF01223">
    <property type="entry name" value="Endonuclease_NS"/>
    <property type="match status" value="1"/>
</dbReference>
<gene>
    <name evidence="4" type="ORF">FBZ88_106151</name>
</gene>
<dbReference type="InterPro" id="IPR040255">
    <property type="entry name" value="Non-specific_endonuclease"/>
</dbReference>
<keyword evidence="4" id="KW-0540">Nuclease</keyword>
<dbReference type="PANTHER" id="PTHR13966:SF5">
    <property type="entry name" value="ENDONUCLEASE G, MITOCHONDRIAL"/>
    <property type="match status" value="1"/>
</dbReference>
<feature type="domain" description="DNA/RNA non-specific endonuclease/pyrophosphatase/phosphodiesterase" evidence="3">
    <location>
        <begin position="2"/>
        <end position="68"/>
    </location>
</feature>
<evidence type="ECO:0000256" key="2">
    <source>
        <dbReference type="PIRSR" id="PIRSR640255-2"/>
    </source>
</evidence>
<dbReference type="GO" id="GO:0004519">
    <property type="term" value="F:endonuclease activity"/>
    <property type="evidence" value="ECO:0007669"/>
    <property type="project" value="UniProtKB-KW"/>
</dbReference>
<accession>A0A560G1B8</accession>
<protein>
    <submittedName>
        <fullName evidence="4">DNA/RNA non-specific endonuclease</fullName>
    </submittedName>
</protein>
<dbReference type="EMBL" id="VITO01000006">
    <property type="protein sequence ID" value="TWB27688.1"/>
    <property type="molecule type" value="Genomic_DNA"/>
</dbReference>
<keyword evidence="4" id="KW-0255">Endonuclease</keyword>
<dbReference type="AlphaFoldDB" id="A0A560G1B8"/>
<evidence type="ECO:0000256" key="1">
    <source>
        <dbReference type="PIRSR" id="PIRSR640255-1"/>
    </source>
</evidence>
<evidence type="ECO:0000259" key="3">
    <source>
        <dbReference type="Pfam" id="PF01223"/>
    </source>
</evidence>
<name>A0A560G1B8_9PROT</name>
<dbReference type="InterPro" id="IPR044925">
    <property type="entry name" value="His-Me_finger_sf"/>
</dbReference>
<feature type="active site" description="Proton acceptor" evidence="1">
    <location>
        <position position="6"/>
    </location>
</feature>
<dbReference type="InterPro" id="IPR044929">
    <property type="entry name" value="DNA/RNA_non-sp_Endonuclease_sf"/>
</dbReference>
<reference evidence="4 5" key="1">
    <citation type="submission" date="2019-06" db="EMBL/GenBank/DDBJ databases">
        <title>Genomic Encyclopedia of Type Strains, Phase IV (KMG-V): Genome sequencing to study the core and pangenomes of soil and plant-associated prokaryotes.</title>
        <authorList>
            <person name="Whitman W."/>
        </authorList>
    </citation>
    <scope>NUCLEOTIDE SEQUENCE [LARGE SCALE GENOMIC DNA]</scope>
    <source>
        <strain evidence="4 5">BR 11865</strain>
    </source>
</reference>
<dbReference type="Gene3D" id="3.40.570.10">
    <property type="entry name" value="Extracellular Endonuclease, subunit A"/>
    <property type="match status" value="1"/>
</dbReference>
<dbReference type="Proteomes" id="UP000316545">
    <property type="component" value="Unassembled WGS sequence"/>
</dbReference>
<evidence type="ECO:0000313" key="4">
    <source>
        <dbReference type="EMBL" id="TWB27688.1"/>
    </source>
</evidence>
<keyword evidence="2" id="KW-0479">Metal-binding</keyword>
<keyword evidence="5" id="KW-1185">Reference proteome</keyword>
<feature type="binding site" evidence="2">
    <location>
        <position position="37"/>
    </location>
    <ligand>
        <name>Mg(2+)</name>
        <dbReference type="ChEBI" id="CHEBI:18420"/>
        <note>catalytic</note>
    </ligand>
</feature>
<dbReference type="InterPro" id="IPR001604">
    <property type="entry name" value="Endo_G_ENPP1-like_dom"/>
</dbReference>
<dbReference type="GO" id="GO:0016787">
    <property type="term" value="F:hydrolase activity"/>
    <property type="evidence" value="ECO:0007669"/>
    <property type="project" value="InterPro"/>
</dbReference>
<proteinExistence type="predicted"/>
<dbReference type="PANTHER" id="PTHR13966">
    <property type="entry name" value="ENDONUCLEASE RELATED"/>
    <property type="match status" value="1"/>
</dbReference>
<organism evidence="4 5">
    <name type="scientific">Nitrospirillum amazonense</name>
    <dbReference type="NCBI Taxonomy" id="28077"/>
    <lineage>
        <taxon>Bacteria</taxon>
        <taxon>Pseudomonadati</taxon>
        <taxon>Pseudomonadota</taxon>
        <taxon>Alphaproteobacteria</taxon>
        <taxon>Rhodospirillales</taxon>
        <taxon>Azospirillaceae</taxon>
        <taxon>Nitrospirillum</taxon>
    </lineage>
</organism>
<dbReference type="GO" id="GO:0003676">
    <property type="term" value="F:nucleic acid binding"/>
    <property type="evidence" value="ECO:0007669"/>
    <property type="project" value="InterPro"/>
</dbReference>
<comment type="caution">
    <text evidence="4">The sequence shown here is derived from an EMBL/GenBank/DDBJ whole genome shotgun (WGS) entry which is preliminary data.</text>
</comment>
<evidence type="ECO:0000313" key="5">
    <source>
        <dbReference type="Proteomes" id="UP000316545"/>
    </source>
</evidence>
<keyword evidence="4" id="KW-0378">Hydrolase</keyword>
<dbReference type="SUPFAM" id="SSF54060">
    <property type="entry name" value="His-Me finger endonucleases"/>
    <property type="match status" value="1"/>
</dbReference>
<sequence>MYDRGHFAPNSDFEWDAQVQRESFYLSNMSPQASHLNQWEWEALEEATRAWALDRGPLIVMDGPIWKEQVVLDQCLVVYNTKRKHAA</sequence>
<dbReference type="GO" id="GO:0046872">
    <property type="term" value="F:metal ion binding"/>
    <property type="evidence" value="ECO:0007669"/>
    <property type="project" value="UniProtKB-KW"/>
</dbReference>